<proteinExistence type="predicted"/>
<name>A0A558A718_9PSEU</name>
<feature type="DNA-binding region" description="H-T-H motif" evidence="2">
    <location>
        <begin position="73"/>
        <end position="92"/>
    </location>
</feature>
<protein>
    <submittedName>
        <fullName evidence="5">TetR/AcrR family transcriptional regulator</fullName>
    </submittedName>
</protein>
<feature type="region of interest" description="Disordered" evidence="3">
    <location>
        <begin position="1"/>
        <end position="20"/>
    </location>
</feature>
<evidence type="ECO:0000259" key="4">
    <source>
        <dbReference type="PROSITE" id="PS50977"/>
    </source>
</evidence>
<dbReference type="InterPro" id="IPR050109">
    <property type="entry name" value="HTH-type_TetR-like_transc_reg"/>
</dbReference>
<evidence type="ECO:0000256" key="1">
    <source>
        <dbReference type="ARBA" id="ARBA00023125"/>
    </source>
</evidence>
<evidence type="ECO:0000256" key="2">
    <source>
        <dbReference type="PROSITE-ProRule" id="PRU00335"/>
    </source>
</evidence>
<dbReference type="SUPFAM" id="SSF46689">
    <property type="entry name" value="Homeodomain-like"/>
    <property type="match status" value="1"/>
</dbReference>
<dbReference type="Proteomes" id="UP000318578">
    <property type="component" value="Unassembled WGS sequence"/>
</dbReference>
<reference evidence="5 6" key="1">
    <citation type="submission" date="2019-07" db="EMBL/GenBank/DDBJ databases">
        <title>New species of Amycolatopsis and Streptomyces.</title>
        <authorList>
            <person name="Duangmal K."/>
            <person name="Teo W.F.A."/>
            <person name="Lipun K."/>
        </authorList>
    </citation>
    <scope>NUCLEOTIDE SEQUENCE [LARGE SCALE GENOMIC DNA]</scope>
    <source>
        <strain evidence="5 6">JCM 30562</strain>
    </source>
</reference>
<dbReference type="PANTHER" id="PTHR30055">
    <property type="entry name" value="HTH-TYPE TRANSCRIPTIONAL REGULATOR RUTR"/>
    <property type="match status" value="1"/>
</dbReference>
<evidence type="ECO:0000256" key="3">
    <source>
        <dbReference type="SAM" id="MobiDB-lite"/>
    </source>
</evidence>
<dbReference type="InterPro" id="IPR001647">
    <property type="entry name" value="HTH_TetR"/>
</dbReference>
<dbReference type="GO" id="GO:0003700">
    <property type="term" value="F:DNA-binding transcription factor activity"/>
    <property type="evidence" value="ECO:0007669"/>
    <property type="project" value="TreeGrafter"/>
</dbReference>
<dbReference type="AlphaFoldDB" id="A0A558A718"/>
<sequence length="260" mass="28432">MRLLLGRRRPFESARESADSQHRLFSVPPGYADAVTPSGTSARRRAERTANSRALILDAAVDCLVELGYAGASTLAIQAKAGVSRGRLLHHFPSREGLLVAAAQHLATTRLKETEERVATDLAGEPDGPRRVDRCVELLWSTFQEPHFWAAMELWTAARTNPALAAALRPAERALRDAIRAVTDRIWGPAVAAHPAFPELRELLFTSMRGAALPYAFEDRPAATDPHVRIWKSAARRVLFGAPPSVAPSGSRRRGGSPRR</sequence>
<dbReference type="Pfam" id="PF00440">
    <property type="entry name" value="TetR_N"/>
    <property type="match status" value="1"/>
</dbReference>
<keyword evidence="6" id="KW-1185">Reference proteome</keyword>
<dbReference type="GO" id="GO:0000976">
    <property type="term" value="F:transcription cis-regulatory region binding"/>
    <property type="evidence" value="ECO:0007669"/>
    <property type="project" value="TreeGrafter"/>
</dbReference>
<dbReference type="Gene3D" id="1.10.357.10">
    <property type="entry name" value="Tetracycline Repressor, domain 2"/>
    <property type="match status" value="1"/>
</dbReference>
<feature type="domain" description="HTH tetR-type" evidence="4">
    <location>
        <begin position="50"/>
        <end position="110"/>
    </location>
</feature>
<dbReference type="PANTHER" id="PTHR30055:SF226">
    <property type="entry name" value="HTH-TYPE TRANSCRIPTIONAL REGULATOR PKSA"/>
    <property type="match status" value="1"/>
</dbReference>
<dbReference type="OrthoDB" id="4538622at2"/>
<organism evidence="5 6">
    <name type="scientific">Amycolatopsis acidiphila</name>
    <dbReference type="NCBI Taxonomy" id="715473"/>
    <lineage>
        <taxon>Bacteria</taxon>
        <taxon>Bacillati</taxon>
        <taxon>Actinomycetota</taxon>
        <taxon>Actinomycetes</taxon>
        <taxon>Pseudonocardiales</taxon>
        <taxon>Pseudonocardiaceae</taxon>
        <taxon>Amycolatopsis</taxon>
    </lineage>
</organism>
<accession>A0A558A718</accession>
<evidence type="ECO:0000313" key="6">
    <source>
        <dbReference type="Proteomes" id="UP000318578"/>
    </source>
</evidence>
<dbReference type="EMBL" id="VJZA01000040">
    <property type="protein sequence ID" value="TVT20036.1"/>
    <property type="molecule type" value="Genomic_DNA"/>
</dbReference>
<gene>
    <name evidence="5" type="ORF">FNH06_22235</name>
</gene>
<dbReference type="PRINTS" id="PR00455">
    <property type="entry name" value="HTHTETR"/>
</dbReference>
<dbReference type="InterPro" id="IPR009057">
    <property type="entry name" value="Homeodomain-like_sf"/>
</dbReference>
<feature type="compositionally biased region" description="Basic and acidic residues" evidence="3">
    <location>
        <begin position="9"/>
        <end position="20"/>
    </location>
</feature>
<comment type="caution">
    <text evidence="5">The sequence shown here is derived from an EMBL/GenBank/DDBJ whole genome shotgun (WGS) entry which is preliminary data.</text>
</comment>
<keyword evidence="1 2" id="KW-0238">DNA-binding</keyword>
<evidence type="ECO:0000313" key="5">
    <source>
        <dbReference type="EMBL" id="TVT20036.1"/>
    </source>
</evidence>
<dbReference type="PROSITE" id="PS50977">
    <property type="entry name" value="HTH_TETR_2"/>
    <property type="match status" value="1"/>
</dbReference>